<dbReference type="AlphaFoldDB" id="A0A9Q3CV90"/>
<protein>
    <recommendedName>
        <fullName evidence="4">Retrotransposon gag domain-containing protein</fullName>
    </recommendedName>
</protein>
<keyword evidence="3" id="KW-1185">Reference proteome</keyword>
<name>A0A9Q3CV90_9BASI</name>
<proteinExistence type="predicted"/>
<organism evidence="2 3">
    <name type="scientific">Austropuccinia psidii MF-1</name>
    <dbReference type="NCBI Taxonomy" id="1389203"/>
    <lineage>
        <taxon>Eukaryota</taxon>
        <taxon>Fungi</taxon>
        <taxon>Dikarya</taxon>
        <taxon>Basidiomycota</taxon>
        <taxon>Pucciniomycotina</taxon>
        <taxon>Pucciniomycetes</taxon>
        <taxon>Pucciniales</taxon>
        <taxon>Sphaerophragmiaceae</taxon>
        <taxon>Austropuccinia</taxon>
    </lineage>
</organism>
<feature type="region of interest" description="Disordered" evidence="1">
    <location>
        <begin position="1"/>
        <end position="31"/>
    </location>
</feature>
<evidence type="ECO:0000256" key="1">
    <source>
        <dbReference type="SAM" id="MobiDB-lite"/>
    </source>
</evidence>
<comment type="caution">
    <text evidence="2">The sequence shown here is derived from an EMBL/GenBank/DDBJ whole genome shotgun (WGS) entry which is preliminary data.</text>
</comment>
<gene>
    <name evidence="2" type="ORF">O181_031624</name>
</gene>
<evidence type="ECO:0000313" key="2">
    <source>
        <dbReference type="EMBL" id="MBW0491909.1"/>
    </source>
</evidence>
<sequence>MENTYQPDDIKPDAMLMSKESSPLQYQDGDGMSYSEKEALQKLPEASSWPKFSGKGKYDHMELIDYIDGLFIDVPSIPDYWITDRLNTAFKGHASIWYTQMKETHGRRNWPWWKSQIIQKYSNGTWIWQKTMSSEKDNYSVDKYPYEWCLRLSKRLKAVDPQMNIQIMNQKLLTQLPGELEHAVKCRCN</sequence>
<accession>A0A9Q3CV90</accession>
<evidence type="ECO:0000313" key="3">
    <source>
        <dbReference type="Proteomes" id="UP000765509"/>
    </source>
</evidence>
<evidence type="ECO:0008006" key="4">
    <source>
        <dbReference type="Google" id="ProtNLM"/>
    </source>
</evidence>
<reference evidence="2" key="1">
    <citation type="submission" date="2021-03" db="EMBL/GenBank/DDBJ databases">
        <title>Draft genome sequence of rust myrtle Austropuccinia psidii MF-1, a brazilian biotype.</title>
        <authorList>
            <person name="Quecine M.C."/>
            <person name="Pachon D.M.R."/>
            <person name="Bonatelli M.L."/>
            <person name="Correr F.H."/>
            <person name="Franceschini L.M."/>
            <person name="Leite T.F."/>
            <person name="Margarido G.R.A."/>
            <person name="Almeida C.A."/>
            <person name="Ferrarezi J.A."/>
            <person name="Labate C.A."/>
        </authorList>
    </citation>
    <scope>NUCLEOTIDE SEQUENCE</scope>
    <source>
        <strain evidence="2">MF-1</strain>
    </source>
</reference>
<dbReference type="Proteomes" id="UP000765509">
    <property type="component" value="Unassembled WGS sequence"/>
</dbReference>
<dbReference type="EMBL" id="AVOT02011320">
    <property type="protein sequence ID" value="MBW0491909.1"/>
    <property type="molecule type" value="Genomic_DNA"/>
</dbReference>
<dbReference type="OrthoDB" id="2507294at2759"/>